<sequence>MTVDTPIWKQLRSIRNADLSAVDRELLRPAFAALDGGQIIAVPPYVAARIRDIAARQPKQ</sequence>
<dbReference type="EMBL" id="JACFYJ010000006">
    <property type="protein sequence ID" value="MEI5996794.1"/>
    <property type="molecule type" value="Genomic_DNA"/>
</dbReference>
<organism evidence="1 2">
    <name type="scientific">Paraburkholderia bengalensis</name>
    <dbReference type="NCBI Taxonomy" id="2747562"/>
    <lineage>
        <taxon>Bacteria</taxon>
        <taxon>Pseudomonadati</taxon>
        <taxon>Pseudomonadota</taxon>
        <taxon>Betaproteobacteria</taxon>
        <taxon>Burkholderiales</taxon>
        <taxon>Burkholderiaceae</taxon>
        <taxon>Paraburkholderia</taxon>
    </lineage>
</organism>
<comment type="caution">
    <text evidence="1">The sequence shown here is derived from an EMBL/GenBank/DDBJ whole genome shotgun (WGS) entry which is preliminary data.</text>
</comment>
<evidence type="ECO:0000313" key="1">
    <source>
        <dbReference type="EMBL" id="MEI5996794.1"/>
    </source>
</evidence>
<gene>
    <name evidence="1" type="ORF">H3V53_06145</name>
</gene>
<evidence type="ECO:0000313" key="2">
    <source>
        <dbReference type="Proteomes" id="UP001386437"/>
    </source>
</evidence>
<proteinExistence type="predicted"/>
<dbReference type="RefSeq" id="WP_336597194.1">
    <property type="nucleotide sequence ID" value="NZ_JACFYJ010000006.1"/>
</dbReference>
<protein>
    <submittedName>
        <fullName evidence="1">Uncharacterized protein</fullName>
    </submittedName>
</protein>
<name>A0ABU8IMS8_9BURK</name>
<dbReference type="Proteomes" id="UP001386437">
    <property type="component" value="Unassembled WGS sequence"/>
</dbReference>
<keyword evidence="2" id="KW-1185">Reference proteome</keyword>
<accession>A0ABU8IMS8</accession>
<reference evidence="1 2" key="1">
    <citation type="journal article" date="2022" name="Arch. Microbiol.">
        <title>Paraburkholderia bengalensis sp. nov. isolated from roots of Oryza sativa, IR64.</title>
        <authorList>
            <person name="Nag P."/>
            <person name="Mondal N."/>
            <person name="Sarkar J."/>
            <person name="Das S."/>
        </authorList>
    </citation>
    <scope>NUCLEOTIDE SEQUENCE [LARGE SCALE GENOMIC DNA]</scope>
    <source>
        <strain evidence="1 2">IR64_4_BI</strain>
    </source>
</reference>